<protein>
    <submittedName>
        <fullName evidence="1">Uncharacterized protein</fullName>
    </submittedName>
</protein>
<sequence>MDKYIQLLVERQRLLERYFSDICLIVDYLNRKINVEKLPDQIRNMDDAYNAIKSWNEKVEESLKLQDECHKQGMNININFPFKRFLVKLK</sequence>
<evidence type="ECO:0000313" key="1">
    <source>
        <dbReference type="EMBL" id="KAB4248419.1"/>
    </source>
</evidence>
<evidence type="ECO:0000313" key="2">
    <source>
        <dbReference type="Proteomes" id="UP000487989"/>
    </source>
</evidence>
<dbReference type="RefSeq" id="WP_151882017.1">
    <property type="nucleotide sequence ID" value="NZ_WCTH01000011.1"/>
</dbReference>
<name>A0A6I0LDW3_BACUN</name>
<reference evidence="1 2" key="1">
    <citation type="journal article" date="2019" name="Nat. Med.">
        <title>A library of human gut bacterial isolates paired with longitudinal multiomics data enables mechanistic microbiome research.</title>
        <authorList>
            <person name="Poyet M."/>
            <person name="Groussin M."/>
            <person name="Gibbons S.M."/>
            <person name="Avila-Pacheco J."/>
            <person name="Jiang X."/>
            <person name="Kearney S.M."/>
            <person name="Perrotta A.R."/>
            <person name="Berdy B."/>
            <person name="Zhao S."/>
            <person name="Lieberman T.D."/>
            <person name="Swanson P.K."/>
            <person name="Smith M."/>
            <person name="Roesemann S."/>
            <person name="Alexander J.E."/>
            <person name="Rich S.A."/>
            <person name="Livny J."/>
            <person name="Vlamakis H."/>
            <person name="Clish C."/>
            <person name="Bullock K."/>
            <person name="Deik A."/>
            <person name="Scott J."/>
            <person name="Pierce K.A."/>
            <person name="Xavier R.J."/>
            <person name="Alm E.J."/>
        </authorList>
    </citation>
    <scope>NUCLEOTIDE SEQUENCE [LARGE SCALE GENOMIC DNA]</scope>
    <source>
        <strain evidence="1 2">BIOML-A3</strain>
    </source>
</reference>
<organism evidence="1 2">
    <name type="scientific">Bacteroides uniformis</name>
    <dbReference type="NCBI Taxonomy" id="820"/>
    <lineage>
        <taxon>Bacteria</taxon>
        <taxon>Pseudomonadati</taxon>
        <taxon>Bacteroidota</taxon>
        <taxon>Bacteroidia</taxon>
        <taxon>Bacteroidales</taxon>
        <taxon>Bacteroidaceae</taxon>
        <taxon>Bacteroides</taxon>
    </lineage>
</organism>
<dbReference type="AlphaFoldDB" id="A0A6I0LDW3"/>
<dbReference type="Proteomes" id="UP000487989">
    <property type="component" value="Unassembled WGS sequence"/>
</dbReference>
<dbReference type="EMBL" id="WCTJ01000039">
    <property type="protein sequence ID" value="KAB4248419.1"/>
    <property type="molecule type" value="Genomic_DNA"/>
</dbReference>
<gene>
    <name evidence="1" type="ORF">GAP48_18900</name>
</gene>
<proteinExistence type="predicted"/>
<accession>A0A6I0LDW3</accession>
<comment type="caution">
    <text evidence="1">The sequence shown here is derived from an EMBL/GenBank/DDBJ whole genome shotgun (WGS) entry which is preliminary data.</text>
</comment>